<gene>
    <name evidence="3" type="ORF">E1283_35365</name>
</gene>
<proteinExistence type="inferred from homology"/>
<evidence type="ECO:0000256" key="1">
    <source>
        <dbReference type="ARBA" id="ARBA00010457"/>
    </source>
</evidence>
<name>A0A4R4SE17_9ACTN</name>
<dbReference type="RefSeq" id="WP_132822259.1">
    <property type="nucleotide sequence ID" value="NZ_SMKI01000736.1"/>
</dbReference>
<dbReference type="GO" id="GO:0006801">
    <property type="term" value="P:superoxide metabolic process"/>
    <property type="evidence" value="ECO:0007669"/>
    <property type="project" value="InterPro"/>
</dbReference>
<reference evidence="3 4" key="1">
    <citation type="submission" date="2019-03" db="EMBL/GenBank/DDBJ databases">
        <title>Draft genome sequences of novel Actinobacteria.</title>
        <authorList>
            <person name="Sahin N."/>
            <person name="Ay H."/>
            <person name="Saygin H."/>
        </authorList>
    </citation>
    <scope>NUCLEOTIDE SEQUENCE [LARGE SCALE GENOMIC DNA]</scope>
    <source>
        <strain evidence="3 4">DSM 41900</strain>
    </source>
</reference>
<dbReference type="EMBL" id="SMKI01000736">
    <property type="protein sequence ID" value="TDC61548.1"/>
    <property type="molecule type" value="Genomic_DNA"/>
</dbReference>
<dbReference type="AlphaFoldDB" id="A0A4R4SE17"/>
<dbReference type="InterPro" id="IPR036423">
    <property type="entry name" value="SOD-like_Cu/Zn_dom_sf"/>
</dbReference>
<protein>
    <submittedName>
        <fullName evidence="3">Superoxide dismutase family protein</fullName>
    </submittedName>
</protein>
<dbReference type="Gene3D" id="2.60.40.200">
    <property type="entry name" value="Superoxide dismutase, copper/zinc binding domain"/>
    <property type="match status" value="1"/>
</dbReference>
<organism evidence="3 4">
    <name type="scientific">Streptomyces hainanensis</name>
    <dbReference type="NCBI Taxonomy" id="402648"/>
    <lineage>
        <taxon>Bacteria</taxon>
        <taxon>Bacillati</taxon>
        <taxon>Actinomycetota</taxon>
        <taxon>Actinomycetes</taxon>
        <taxon>Kitasatosporales</taxon>
        <taxon>Streptomycetaceae</taxon>
        <taxon>Streptomyces</taxon>
    </lineage>
</organism>
<dbReference type="SUPFAM" id="SSF49329">
    <property type="entry name" value="Cu,Zn superoxide dismutase-like"/>
    <property type="match status" value="1"/>
</dbReference>
<keyword evidence="2" id="KW-0732">Signal</keyword>
<comment type="caution">
    <text evidence="3">The sequence shown here is derived from an EMBL/GenBank/DDBJ whole genome shotgun (WGS) entry which is preliminary data.</text>
</comment>
<evidence type="ECO:0000313" key="3">
    <source>
        <dbReference type="EMBL" id="TDC61548.1"/>
    </source>
</evidence>
<feature type="signal peptide" evidence="2">
    <location>
        <begin position="1"/>
        <end position="27"/>
    </location>
</feature>
<sequence length="184" mass="18768">MRTRTTGVTACGAALAMAFATAPSAAADGDYWLRTGARFAAADDTAEPPRAVSYDPDLVPPGAHLTVTEYVVDGGLTVEVSARGLVPGHTYGAHVHVAPCGADPADAGGHYQNVPGEATAGNEVWIDFTADVDGAGHATSPHDWLFRPGEAASVVLHEHATHEDGTAGDRTGCLTVPFAAPARG</sequence>
<dbReference type="GO" id="GO:0046872">
    <property type="term" value="F:metal ion binding"/>
    <property type="evidence" value="ECO:0007669"/>
    <property type="project" value="InterPro"/>
</dbReference>
<feature type="chain" id="PRO_5020285710" evidence="2">
    <location>
        <begin position="28"/>
        <end position="184"/>
    </location>
</feature>
<dbReference type="Proteomes" id="UP000295345">
    <property type="component" value="Unassembled WGS sequence"/>
</dbReference>
<keyword evidence="4" id="KW-1185">Reference proteome</keyword>
<dbReference type="OrthoDB" id="3297424at2"/>
<evidence type="ECO:0000256" key="2">
    <source>
        <dbReference type="SAM" id="SignalP"/>
    </source>
</evidence>
<evidence type="ECO:0000313" key="4">
    <source>
        <dbReference type="Proteomes" id="UP000295345"/>
    </source>
</evidence>
<comment type="similarity">
    <text evidence="1">Belongs to the Cu-Zn superoxide dismutase family.</text>
</comment>
<accession>A0A4R4SE17</accession>